<proteinExistence type="predicted"/>
<dbReference type="EMBL" id="JABSND010000008">
    <property type="protein sequence ID" value="KAI6304019.1"/>
    <property type="molecule type" value="Genomic_DNA"/>
</dbReference>
<gene>
    <name evidence="2" type="ORF">MCOR33_000999</name>
</gene>
<accession>A0ABQ8P017</accession>
<feature type="compositionally biased region" description="Basic residues" evidence="1">
    <location>
        <begin position="124"/>
        <end position="133"/>
    </location>
</feature>
<protein>
    <submittedName>
        <fullName evidence="2">Uncharacterized protein</fullName>
    </submittedName>
</protein>
<keyword evidence="3" id="KW-1185">Reference proteome</keyword>
<organism evidence="2 3">
    <name type="scientific">Pyricularia grisea</name>
    <name type="common">Crabgrass-specific blast fungus</name>
    <name type="synonym">Magnaporthe grisea</name>
    <dbReference type="NCBI Taxonomy" id="148305"/>
    <lineage>
        <taxon>Eukaryota</taxon>
        <taxon>Fungi</taxon>
        <taxon>Dikarya</taxon>
        <taxon>Ascomycota</taxon>
        <taxon>Pezizomycotina</taxon>
        <taxon>Sordariomycetes</taxon>
        <taxon>Sordariomycetidae</taxon>
        <taxon>Magnaporthales</taxon>
        <taxon>Pyriculariaceae</taxon>
        <taxon>Pyricularia</taxon>
    </lineage>
</organism>
<dbReference type="Proteomes" id="UP001059893">
    <property type="component" value="Unassembled WGS sequence"/>
</dbReference>
<evidence type="ECO:0000256" key="1">
    <source>
        <dbReference type="SAM" id="MobiDB-lite"/>
    </source>
</evidence>
<reference evidence="2" key="1">
    <citation type="submission" date="2021-01" db="EMBL/GenBank/DDBJ databases">
        <title>Deciphering the adaptive evolutionary patterns associated with biogeogrpahic diversity in the finger millet blast pathogen Magnaporthe oryzae in Eastern Africa.</title>
        <authorList>
            <person name="Onyema G."/>
            <person name="Shittu T.A."/>
            <person name="Dodsworth S."/>
            <person name="Devilliers S."/>
            <person name="Muthumeenakshi S."/>
            <person name="Sreenivasaprasad S."/>
        </authorList>
    </citation>
    <scope>NUCLEOTIDE SEQUENCE</scope>
    <source>
        <strain evidence="2">D15/s37</strain>
    </source>
</reference>
<evidence type="ECO:0000313" key="3">
    <source>
        <dbReference type="Proteomes" id="UP001059893"/>
    </source>
</evidence>
<name>A0ABQ8P017_PYRGI</name>
<sequence>MCSSMLPSESSLNIESVGTPDDQLHTGHSIAMLGILQPGLCIRQLTRGSSCFASFGSALTFNQPSFAIIVHLPGADAVSFELCLLEHKHAALHPLPWALVLALDLEPSVQPKGDTGQAEETTSKGRHKGFVPA</sequence>
<feature type="region of interest" description="Disordered" evidence="1">
    <location>
        <begin position="110"/>
        <end position="133"/>
    </location>
</feature>
<comment type="caution">
    <text evidence="2">The sequence shown here is derived from an EMBL/GenBank/DDBJ whole genome shotgun (WGS) entry which is preliminary data.</text>
</comment>
<evidence type="ECO:0000313" key="2">
    <source>
        <dbReference type="EMBL" id="KAI6304019.1"/>
    </source>
</evidence>